<evidence type="ECO:0000313" key="3">
    <source>
        <dbReference type="Proteomes" id="UP000260649"/>
    </source>
</evidence>
<feature type="domain" description="Metallo-beta-lactamase" evidence="1">
    <location>
        <begin position="18"/>
        <end position="207"/>
    </location>
</feature>
<proteinExistence type="predicted"/>
<dbReference type="Pfam" id="PF00753">
    <property type="entry name" value="Lactamase_B"/>
    <property type="match status" value="1"/>
</dbReference>
<evidence type="ECO:0000313" key="2">
    <source>
        <dbReference type="EMBL" id="RFT06122.1"/>
    </source>
</evidence>
<keyword evidence="2" id="KW-0378">Hydrolase</keyword>
<dbReference type="RefSeq" id="WP_117142492.1">
    <property type="nucleotide sequence ID" value="NZ_CAKXKJ010000007.1"/>
</dbReference>
<dbReference type="AlphaFoldDB" id="A0A3E2B264"/>
<dbReference type="InterPro" id="IPR001279">
    <property type="entry name" value="Metallo-B-lactamas"/>
</dbReference>
<dbReference type="PANTHER" id="PTHR42951">
    <property type="entry name" value="METALLO-BETA-LACTAMASE DOMAIN-CONTAINING"/>
    <property type="match status" value="1"/>
</dbReference>
<comment type="caution">
    <text evidence="2">The sequence shown here is derived from an EMBL/GenBank/DDBJ whole genome shotgun (WGS) entry which is preliminary data.</text>
</comment>
<dbReference type="EMBL" id="QQRQ01000016">
    <property type="protein sequence ID" value="RFT06122.1"/>
    <property type="molecule type" value="Genomic_DNA"/>
</dbReference>
<organism evidence="2 3">
    <name type="scientific">Evtepia gabavorous</name>
    <dbReference type="NCBI Taxonomy" id="2211183"/>
    <lineage>
        <taxon>Bacteria</taxon>
        <taxon>Bacillati</taxon>
        <taxon>Bacillota</taxon>
        <taxon>Clostridia</taxon>
        <taxon>Eubacteriales</taxon>
        <taxon>Evtepia</taxon>
    </lineage>
</organism>
<protein>
    <submittedName>
        <fullName evidence="2">MBL fold metallo-hydrolase</fullName>
    </submittedName>
</protein>
<dbReference type="InterPro" id="IPR036866">
    <property type="entry name" value="RibonucZ/Hydroxyglut_hydro"/>
</dbReference>
<accession>A0A3E2B264</accession>
<name>A0A3E2B264_9FIRM</name>
<keyword evidence="3" id="KW-1185">Reference proteome</keyword>
<gene>
    <name evidence="2" type="ORF">DV520_08945</name>
</gene>
<dbReference type="SUPFAM" id="SSF56281">
    <property type="entry name" value="Metallo-hydrolase/oxidoreductase"/>
    <property type="match status" value="1"/>
</dbReference>
<dbReference type="Proteomes" id="UP000260649">
    <property type="component" value="Unassembled WGS sequence"/>
</dbReference>
<dbReference type="SMART" id="SM00849">
    <property type="entry name" value="Lactamase_B"/>
    <property type="match status" value="1"/>
</dbReference>
<dbReference type="InterPro" id="IPR050855">
    <property type="entry name" value="NDM-1-like"/>
</dbReference>
<dbReference type="PANTHER" id="PTHR42951:SF4">
    <property type="entry name" value="ACYL-COENZYME A THIOESTERASE MBLAC2"/>
    <property type="match status" value="1"/>
</dbReference>
<dbReference type="OrthoDB" id="11380at2"/>
<evidence type="ECO:0000259" key="1">
    <source>
        <dbReference type="SMART" id="SM00849"/>
    </source>
</evidence>
<sequence length="319" mass="36189">MELEQVKGNTWVLKSWELIPFYKLDDSHCILLDTGLNDQREDLEGSLREAGLTPVGVICSHAHIDHMGNVAYLKQTYGTQLAMSLGEAGHQMSYLGLNITNYLMSPEDVVESPPLHGTPCLADRIILPTEDRITFCGATFDIIHTPGHTVDHICTRTPDNVLYLGDAMMTGRTLHHSKFPFAFCVRDYLDSMRKMRTEPADKFIVAHYGIYDEILPLVDMEARFFAERMVDLLDLVDGPTTPAKMAADICRTYHIDAGDLRNLSYFATSSLSYINYLRGLGYLEAYIEDNQIFYRRTPASYERKEQKSQSVLPKTGQFR</sequence>
<dbReference type="Gene3D" id="3.60.15.10">
    <property type="entry name" value="Ribonuclease Z/Hydroxyacylglutathione hydrolase-like"/>
    <property type="match status" value="1"/>
</dbReference>
<reference evidence="2 3" key="1">
    <citation type="submission" date="2018-07" db="EMBL/GenBank/DDBJ databases">
        <title>GABA Modulating Bacteria of the Human Gut Microbiota.</title>
        <authorList>
            <person name="Strandwitz P."/>
            <person name="Kim K.H."/>
            <person name="Terekhova D."/>
            <person name="Liu J.K."/>
            <person name="Sharma A."/>
            <person name="Levering J."/>
            <person name="Mcdonald D."/>
            <person name="Dietrich D."/>
            <person name="Ramadhar T.R."/>
            <person name="Lekbua A."/>
            <person name="Mroue N."/>
            <person name="Liston C."/>
            <person name="Stewart E.J."/>
            <person name="Dubin M.J."/>
            <person name="Zengler K."/>
            <person name="Knight R."/>
            <person name="Gilbert J.A."/>
            <person name="Clardy J."/>
            <person name="Lewis K."/>
        </authorList>
    </citation>
    <scope>NUCLEOTIDE SEQUENCE [LARGE SCALE GENOMIC DNA]</scope>
    <source>
        <strain evidence="2 3">KLE1738</strain>
    </source>
</reference>
<dbReference type="GeneID" id="97995857"/>
<dbReference type="GO" id="GO:0016787">
    <property type="term" value="F:hydrolase activity"/>
    <property type="evidence" value="ECO:0007669"/>
    <property type="project" value="UniProtKB-KW"/>
</dbReference>